<gene>
    <name evidence="1" type="ORF">DBT_1894</name>
</gene>
<accession>A0A1B9F4T2</accession>
<proteinExistence type="predicted"/>
<sequence length="44" mass="4900">MLSVELKEKGFGSFELKLEGRASDFGTGRACFYLLPSTFSLNHD</sequence>
<organism evidence="1 2">
    <name type="scientific">Dissulfuribacter thermophilus</name>
    <dbReference type="NCBI Taxonomy" id="1156395"/>
    <lineage>
        <taxon>Bacteria</taxon>
        <taxon>Pseudomonadati</taxon>
        <taxon>Thermodesulfobacteriota</taxon>
        <taxon>Dissulfuribacteria</taxon>
        <taxon>Dissulfuribacterales</taxon>
        <taxon>Dissulfuribacteraceae</taxon>
        <taxon>Dissulfuribacter</taxon>
    </lineage>
</organism>
<evidence type="ECO:0000313" key="1">
    <source>
        <dbReference type="EMBL" id="OCC14834.1"/>
    </source>
</evidence>
<dbReference type="Proteomes" id="UP000093080">
    <property type="component" value="Unassembled WGS sequence"/>
</dbReference>
<name>A0A1B9F4T2_9BACT</name>
<dbReference type="EMBL" id="MAGO01000009">
    <property type="protein sequence ID" value="OCC14834.1"/>
    <property type="molecule type" value="Genomic_DNA"/>
</dbReference>
<keyword evidence="2" id="KW-1185">Reference proteome</keyword>
<protein>
    <submittedName>
        <fullName evidence="1">Uncharacterized protein</fullName>
    </submittedName>
</protein>
<dbReference type="AlphaFoldDB" id="A0A1B9F4T2"/>
<evidence type="ECO:0000313" key="2">
    <source>
        <dbReference type="Proteomes" id="UP000093080"/>
    </source>
</evidence>
<reference evidence="1 2" key="1">
    <citation type="submission" date="2016-06" db="EMBL/GenBank/DDBJ databases">
        <title>Respiratory ammonification of nitrate coupled to the oxidation of elemental sulfur in deep-sea autotrophic thermophilic bacteria.</title>
        <authorList>
            <person name="Slobodkina G.B."/>
            <person name="Mardanov A.V."/>
            <person name="Ravin N.V."/>
            <person name="Frolova A.A."/>
            <person name="Viryasiv M.B."/>
            <person name="Chernyh N.A."/>
            <person name="Bonch-Osmolovskaya E.A."/>
            <person name="Slobodkin A.I."/>
        </authorList>
    </citation>
    <scope>NUCLEOTIDE SEQUENCE [LARGE SCALE GENOMIC DNA]</scope>
    <source>
        <strain evidence="1 2">S69</strain>
    </source>
</reference>
<comment type="caution">
    <text evidence="1">The sequence shown here is derived from an EMBL/GenBank/DDBJ whole genome shotgun (WGS) entry which is preliminary data.</text>
</comment>